<comment type="caution">
    <text evidence="1">The sequence shown here is derived from an EMBL/GenBank/DDBJ whole genome shotgun (WGS) entry which is preliminary data.</text>
</comment>
<proteinExistence type="predicted"/>
<reference evidence="1" key="1">
    <citation type="journal article" date="2015" name="Nature">
        <title>Complex archaea that bridge the gap between prokaryotes and eukaryotes.</title>
        <authorList>
            <person name="Spang A."/>
            <person name="Saw J.H."/>
            <person name="Jorgensen S.L."/>
            <person name="Zaremba-Niedzwiedzka K."/>
            <person name="Martijn J."/>
            <person name="Lind A.E."/>
            <person name="van Eijk R."/>
            <person name="Schleper C."/>
            <person name="Guy L."/>
            <person name="Ettema T.J."/>
        </authorList>
    </citation>
    <scope>NUCLEOTIDE SEQUENCE</scope>
</reference>
<sequence length="46" mass="5356">MSPRRLNLAVGDNVLMRSHDYGQDYWAFQIVAKLDRFGDKFLIAVK</sequence>
<name>A0A0F9JZM0_9ZZZZ</name>
<organism evidence="1">
    <name type="scientific">marine sediment metagenome</name>
    <dbReference type="NCBI Taxonomy" id="412755"/>
    <lineage>
        <taxon>unclassified sequences</taxon>
        <taxon>metagenomes</taxon>
        <taxon>ecological metagenomes</taxon>
    </lineage>
</organism>
<feature type="non-terminal residue" evidence="1">
    <location>
        <position position="46"/>
    </location>
</feature>
<accession>A0A0F9JZM0</accession>
<dbReference type="AlphaFoldDB" id="A0A0F9JZM0"/>
<protein>
    <submittedName>
        <fullName evidence="1">Uncharacterized protein</fullName>
    </submittedName>
</protein>
<gene>
    <name evidence="1" type="ORF">LCGC14_1696960</name>
</gene>
<dbReference type="EMBL" id="LAZR01014929">
    <property type="protein sequence ID" value="KKM15343.1"/>
    <property type="molecule type" value="Genomic_DNA"/>
</dbReference>
<evidence type="ECO:0000313" key="1">
    <source>
        <dbReference type="EMBL" id="KKM15343.1"/>
    </source>
</evidence>